<accession>A0A2D4PYS4</accession>
<organism evidence="1">
    <name type="scientific">Micrurus surinamensis</name>
    <name type="common">Surinam coral snake</name>
    <dbReference type="NCBI Taxonomy" id="129470"/>
    <lineage>
        <taxon>Eukaryota</taxon>
        <taxon>Metazoa</taxon>
        <taxon>Chordata</taxon>
        <taxon>Craniata</taxon>
        <taxon>Vertebrata</taxon>
        <taxon>Euteleostomi</taxon>
        <taxon>Lepidosauria</taxon>
        <taxon>Squamata</taxon>
        <taxon>Bifurcata</taxon>
        <taxon>Unidentata</taxon>
        <taxon>Episquamata</taxon>
        <taxon>Toxicofera</taxon>
        <taxon>Serpentes</taxon>
        <taxon>Colubroidea</taxon>
        <taxon>Elapidae</taxon>
        <taxon>Elapinae</taxon>
        <taxon>Micrurus</taxon>
    </lineage>
</organism>
<sequence>MVRTCLLESQHFRIMQSISSREKPSSPLELSIHSRHTYTHAPYPCTKASCSKGSSPVRAPGKLKALQRVGGCSSSETAMVSAVLELINGSLADMSLWPGRGDNVGWTGC</sequence>
<dbReference type="EMBL" id="IACN01105210">
    <property type="protein sequence ID" value="LAB62399.1"/>
    <property type="molecule type" value="Transcribed_RNA"/>
</dbReference>
<reference evidence="1" key="2">
    <citation type="submission" date="2017-11" db="EMBL/GenBank/DDBJ databases">
        <title>Coralsnake Venomics: Analyses of Venom Gland Transcriptomes and Proteomes of Six Brazilian Taxa.</title>
        <authorList>
            <person name="Aird S.D."/>
            <person name="Jorge da Silva N."/>
            <person name="Qiu L."/>
            <person name="Villar-Briones A."/>
            <person name="Aparecida-Saddi V."/>
            <person name="Campos-Telles M.P."/>
            <person name="Grau M."/>
            <person name="Mikheyev A.S."/>
        </authorList>
    </citation>
    <scope>NUCLEOTIDE SEQUENCE</scope>
    <source>
        <tissue evidence="1">Venom_gland</tissue>
    </source>
</reference>
<name>A0A2D4PYS4_MICSU</name>
<dbReference type="AlphaFoldDB" id="A0A2D4PYS4"/>
<reference evidence="1" key="1">
    <citation type="submission" date="2017-07" db="EMBL/GenBank/DDBJ databases">
        <authorList>
            <person name="Mikheyev A."/>
            <person name="Grau M."/>
        </authorList>
    </citation>
    <scope>NUCLEOTIDE SEQUENCE</scope>
    <source>
        <tissue evidence="1">Venom_gland</tissue>
    </source>
</reference>
<evidence type="ECO:0000313" key="1">
    <source>
        <dbReference type="EMBL" id="LAB62399.1"/>
    </source>
</evidence>
<proteinExistence type="predicted"/>
<protein>
    <submittedName>
        <fullName evidence="1">Uncharacterized protein</fullName>
    </submittedName>
</protein>